<accession>A0ABV1AEM6</accession>
<gene>
    <name evidence="2" type="ORF">AMECASPLE_038701</name>
</gene>
<feature type="region of interest" description="Disordered" evidence="1">
    <location>
        <begin position="1"/>
        <end position="20"/>
    </location>
</feature>
<keyword evidence="3" id="KW-1185">Reference proteome</keyword>
<feature type="region of interest" description="Disordered" evidence="1">
    <location>
        <begin position="29"/>
        <end position="72"/>
    </location>
</feature>
<sequence length="72" mass="8064">MRHWVCAGQNSSRKPLGGLSKETEEIKVGNSHQNLPNQEKCRHEPSCEGTEGNRGRGAQHRFRLPTLTTHST</sequence>
<feature type="compositionally biased region" description="Basic and acidic residues" evidence="1">
    <location>
        <begin position="39"/>
        <end position="54"/>
    </location>
</feature>
<protein>
    <submittedName>
        <fullName evidence="2">Uncharacterized protein</fullName>
    </submittedName>
</protein>
<evidence type="ECO:0000256" key="1">
    <source>
        <dbReference type="SAM" id="MobiDB-lite"/>
    </source>
</evidence>
<evidence type="ECO:0000313" key="3">
    <source>
        <dbReference type="Proteomes" id="UP001469553"/>
    </source>
</evidence>
<comment type="caution">
    <text evidence="2">The sequence shown here is derived from an EMBL/GenBank/DDBJ whole genome shotgun (WGS) entry which is preliminary data.</text>
</comment>
<organism evidence="2 3">
    <name type="scientific">Ameca splendens</name>
    <dbReference type="NCBI Taxonomy" id="208324"/>
    <lineage>
        <taxon>Eukaryota</taxon>
        <taxon>Metazoa</taxon>
        <taxon>Chordata</taxon>
        <taxon>Craniata</taxon>
        <taxon>Vertebrata</taxon>
        <taxon>Euteleostomi</taxon>
        <taxon>Actinopterygii</taxon>
        <taxon>Neopterygii</taxon>
        <taxon>Teleostei</taxon>
        <taxon>Neoteleostei</taxon>
        <taxon>Acanthomorphata</taxon>
        <taxon>Ovalentaria</taxon>
        <taxon>Atherinomorphae</taxon>
        <taxon>Cyprinodontiformes</taxon>
        <taxon>Goodeidae</taxon>
        <taxon>Ameca</taxon>
    </lineage>
</organism>
<dbReference type="EMBL" id="JAHRIP010091972">
    <property type="protein sequence ID" value="MEQ2317038.1"/>
    <property type="molecule type" value="Genomic_DNA"/>
</dbReference>
<name>A0ABV1AEM6_9TELE</name>
<proteinExistence type="predicted"/>
<reference evidence="2 3" key="1">
    <citation type="submission" date="2021-06" db="EMBL/GenBank/DDBJ databases">
        <authorList>
            <person name="Palmer J.M."/>
        </authorList>
    </citation>
    <scope>NUCLEOTIDE SEQUENCE [LARGE SCALE GENOMIC DNA]</scope>
    <source>
        <strain evidence="2 3">AS_MEX2019</strain>
        <tissue evidence="2">Muscle</tissue>
    </source>
</reference>
<dbReference type="Proteomes" id="UP001469553">
    <property type="component" value="Unassembled WGS sequence"/>
</dbReference>
<evidence type="ECO:0000313" key="2">
    <source>
        <dbReference type="EMBL" id="MEQ2317038.1"/>
    </source>
</evidence>